<evidence type="ECO:0000256" key="10">
    <source>
        <dbReference type="ARBA" id="ARBA00022801"/>
    </source>
</evidence>
<comment type="pathway">
    <text evidence="2">Cell wall biogenesis; peptidoglycan biosynthesis.</text>
</comment>
<dbReference type="Pfam" id="PF00905">
    <property type="entry name" value="Transpeptidase"/>
    <property type="match status" value="1"/>
</dbReference>
<dbReference type="Proteomes" id="UP000199592">
    <property type="component" value="Unassembled WGS sequence"/>
</dbReference>
<evidence type="ECO:0000259" key="20">
    <source>
        <dbReference type="Pfam" id="PF00912"/>
    </source>
</evidence>
<keyword evidence="10" id="KW-0378">Hydrolase</keyword>
<dbReference type="InterPro" id="IPR050396">
    <property type="entry name" value="Glycosyltr_51/Transpeptidase"/>
</dbReference>
<evidence type="ECO:0000256" key="8">
    <source>
        <dbReference type="ARBA" id="ARBA00022676"/>
    </source>
</evidence>
<evidence type="ECO:0000256" key="1">
    <source>
        <dbReference type="ARBA" id="ARBA00004236"/>
    </source>
</evidence>
<evidence type="ECO:0000259" key="19">
    <source>
        <dbReference type="Pfam" id="PF00905"/>
    </source>
</evidence>
<evidence type="ECO:0000256" key="16">
    <source>
        <dbReference type="ARBA" id="ARBA00034000"/>
    </source>
</evidence>
<proteinExistence type="inferred from homology"/>
<feature type="domain" description="Glycosyl transferase family 51" evidence="20">
    <location>
        <begin position="68"/>
        <end position="245"/>
    </location>
</feature>
<dbReference type="PANTHER" id="PTHR32282:SF11">
    <property type="entry name" value="PENICILLIN-BINDING PROTEIN 1B"/>
    <property type="match status" value="1"/>
</dbReference>
<keyword evidence="15" id="KW-0961">Cell wall biogenesis/degradation</keyword>
<evidence type="ECO:0000256" key="9">
    <source>
        <dbReference type="ARBA" id="ARBA00022679"/>
    </source>
</evidence>
<keyword evidence="13 18" id="KW-0472">Membrane</keyword>
<feature type="domain" description="Penicillin-binding protein transpeptidase" evidence="19">
    <location>
        <begin position="433"/>
        <end position="691"/>
    </location>
</feature>
<evidence type="ECO:0000256" key="4">
    <source>
        <dbReference type="ARBA" id="ARBA00007739"/>
    </source>
</evidence>
<dbReference type="SUPFAM" id="SSF53955">
    <property type="entry name" value="Lysozyme-like"/>
    <property type="match status" value="1"/>
</dbReference>
<dbReference type="Pfam" id="PF00912">
    <property type="entry name" value="Transgly"/>
    <property type="match status" value="1"/>
</dbReference>
<keyword evidence="14" id="KW-0511">Multifunctional enzyme</keyword>
<evidence type="ECO:0000256" key="12">
    <source>
        <dbReference type="ARBA" id="ARBA00022984"/>
    </source>
</evidence>
<dbReference type="GO" id="GO:0009002">
    <property type="term" value="F:serine-type D-Ala-D-Ala carboxypeptidase activity"/>
    <property type="evidence" value="ECO:0007669"/>
    <property type="project" value="UniProtKB-EC"/>
</dbReference>
<evidence type="ECO:0000313" key="22">
    <source>
        <dbReference type="Proteomes" id="UP000199592"/>
    </source>
</evidence>
<keyword evidence="5" id="KW-1003">Cell membrane</keyword>
<dbReference type="InterPro" id="IPR001460">
    <property type="entry name" value="PCN-bd_Tpept"/>
</dbReference>
<evidence type="ECO:0000313" key="21">
    <source>
        <dbReference type="EMBL" id="SDW57288.1"/>
    </source>
</evidence>
<sequence length="775" mass="88075">MAKKVQKKQQQNFTPFIKWFWILFGTGVLGAVLVFLLASWGMFGEMPTFERLENPETNLATEFISSDGETLGKLYLDDNRTPVSYDELPQNLVDALVATEDARYYDHSGIDARGFIRALAYLGKRGGASTISQQLARQLFIGVRDKESTTNAILQKIQEWVIATRLERNYTKEEIISMYLNIYDFNYNADGIRSAARIYFGKEPHELRTEESAVLVGMLKNSSYYNPMRREELVFNRRNTVLGQMAKYDYITEQEKDSLQALEMKINFNPESHREGLATYFRMYMQRWLNNWVKENPKPDGENYNIYLDGLKVYTTVDSRMQKNAEEAVQEHMKNLQAEFFRQNTPKQNATAPFLDISRGAIDTIMERAMKASPRWRVLKREGLSEKDIEATFHKKTEMTVFDWNSDSYEKDTIMTPMDSIRYYKTFLRTSMMSMEPQTGHVKAWVGGIDYKHFQYDNVIQGARQAGSLFKPFVYAAAIDQLRYSPCFTLPDNQYSIEPGKHGNMEAWTPKNSVGEYSGENMTLKNALANSVNTITAQLIDRVGPGAVVALAKNMGIKKEIPAVPSIALGVADVSVYDMVGAFGTYANQGVYVKPVMVTRIEDKNGSVLYEYTPETKDVLSKEVAYAMVNLLEGVTLSGSGVRLRNDYNKNNAFYKRVITGYPYNFTNPIAGKTGTTQNQSDGWFMGMVPNLVTGVWVGGEDRSIHFRSITEGQGAAMALPIWGTYMKKNYANEEIGVSKDAFEVPEDMSINLDCTQQAEEEKIETEDDLDDLDF</sequence>
<dbReference type="GO" id="GO:0071555">
    <property type="term" value="P:cell wall organization"/>
    <property type="evidence" value="ECO:0007669"/>
    <property type="project" value="UniProtKB-KW"/>
</dbReference>
<dbReference type="PANTHER" id="PTHR32282">
    <property type="entry name" value="BINDING PROTEIN TRANSPEPTIDASE, PUTATIVE-RELATED"/>
    <property type="match status" value="1"/>
</dbReference>
<evidence type="ECO:0000256" key="5">
    <source>
        <dbReference type="ARBA" id="ARBA00022475"/>
    </source>
</evidence>
<keyword evidence="22" id="KW-1185">Reference proteome</keyword>
<dbReference type="InterPro" id="IPR001264">
    <property type="entry name" value="Glyco_trans_51"/>
</dbReference>
<comment type="subcellular location">
    <subcellularLocation>
        <location evidence="1">Cell membrane</location>
    </subcellularLocation>
</comment>
<dbReference type="GO" id="GO:0008955">
    <property type="term" value="F:peptidoglycan glycosyltransferase activity"/>
    <property type="evidence" value="ECO:0007669"/>
    <property type="project" value="UniProtKB-EC"/>
</dbReference>
<evidence type="ECO:0000256" key="11">
    <source>
        <dbReference type="ARBA" id="ARBA00022960"/>
    </source>
</evidence>
<protein>
    <submittedName>
        <fullName evidence="21">Penicillin-binding protein 1A</fullName>
    </submittedName>
</protein>
<dbReference type="GO" id="GO:0006508">
    <property type="term" value="P:proteolysis"/>
    <property type="evidence" value="ECO:0007669"/>
    <property type="project" value="UniProtKB-KW"/>
</dbReference>
<comment type="similarity">
    <text evidence="4">In the N-terminal section; belongs to the glycosyltransferase 51 family.</text>
</comment>
<dbReference type="InterPro" id="IPR012338">
    <property type="entry name" value="Beta-lactam/transpept-like"/>
</dbReference>
<keyword evidence="18" id="KW-1133">Transmembrane helix</keyword>
<evidence type="ECO:0000256" key="7">
    <source>
        <dbReference type="ARBA" id="ARBA00022670"/>
    </source>
</evidence>
<dbReference type="Gene3D" id="1.10.3810.10">
    <property type="entry name" value="Biosynthetic peptidoglycan transglycosylase-like"/>
    <property type="match status" value="1"/>
</dbReference>
<name>A0A1H2UMW2_9FLAO</name>
<evidence type="ECO:0000256" key="15">
    <source>
        <dbReference type="ARBA" id="ARBA00023316"/>
    </source>
</evidence>
<keyword evidence="11" id="KW-0133">Cell shape</keyword>
<dbReference type="GO" id="GO:0005886">
    <property type="term" value="C:plasma membrane"/>
    <property type="evidence" value="ECO:0007669"/>
    <property type="project" value="UniProtKB-SubCell"/>
</dbReference>
<dbReference type="RefSeq" id="WP_090292506.1">
    <property type="nucleotide sequence ID" value="NZ_FNKI01000001.1"/>
</dbReference>
<comment type="catalytic activity">
    <reaction evidence="17">
        <text>[GlcNAc-(1-&gt;4)-Mur2Ac(oyl-L-Ala-gamma-D-Glu-L-Lys-D-Ala-D-Ala)](n)-di-trans,octa-cis-undecaprenyl diphosphate + beta-D-GlcNAc-(1-&gt;4)-Mur2Ac(oyl-L-Ala-gamma-D-Glu-L-Lys-D-Ala-D-Ala)-di-trans,octa-cis-undecaprenyl diphosphate = [GlcNAc-(1-&gt;4)-Mur2Ac(oyl-L-Ala-gamma-D-Glu-L-Lys-D-Ala-D-Ala)](n+1)-di-trans,octa-cis-undecaprenyl diphosphate + di-trans,octa-cis-undecaprenyl diphosphate + H(+)</text>
        <dbReference type="Rhea" id="RHEA:23708"/>
        <dbReference type="Rhea" id="RHEA-COMP:9602"/>
        <dbReference type="Rhea" id="RHEA-COMP:9603"/>
        <dbReference type="ChEBI" id="CHEBI:15378"/>
        <dbReference type="ChEBI" id="CHEBI:58405"/>
        <dbReference type="ChEBI" id="CHEBI:60033"/>
        <dbReference type="ChEBI" id="CHEBI:78435"/>
        <dbReference type="EC" id="2.4.99.28"/>
    </reaction>
</comment>
<reference evidence="22" key="1">
    <citation type="submission" date="2016-10" db="EMBL/GenBank/DDBJ databases">
        <authorList>
            <person name="Varghese N."/>
            <person name="Submissions S."/>
        </authorList>
    </citation>
    <scope>NUCLEOTIDE SEQUENCE [LARGE SCALE GENOMIC DNA]</scope>
    <source>
        <strain evidence="22">DSM 25030</strain>
    </source>
</reference>
<evidence type="ECO:0000256" key="14">
    <source>
        <dbReference type="ARBA" id="ARBA00023268"/>
    </source>
</evidence>
<evidence type="ECO:0000256" key="13">
    <source>
        <dbReference type="ARBA" id="ARBA00023136"/>
    </source>
</evidence>
<dbReference type="OrthoDB" id="9766909at2"/>
<keyword evidence="18" id="KW-0812">Transmembrane</keyword>
<dbReference type="GO" id="GO:0008360">
    <property type="term" value="P:regulation of cell shape"/>
    <property type="evidence" value="ECO:0007669"/>
    <property type="project" value="UniProtKB-KW"/>
</dbReference>
<gene>
    <name evidence="21" type="ORF">SAMN04487892_1663</name>
</gene>
<dbReference type="Gene3D" id="3.40.710.10">
    <property type="entry name" value="DD-peptidase/beta-lactamase superfamily"/>
    <property type="match status" value="2"/>
</dbReference>
<organism evidence="21 22">
    <name type="scientific">Flagellimonas zhangzhouensis</name>
    <dbReference type="NCBI Taxonomy" id="1073328"/>
    <lineage>
        <taxon>Bacteria</taxon>
        <taxon>Pseudomonadati</taxon>
        <taxon>Bacteroidota</taxon>
        <taxon>Flavobacteriia</taxon>
        <taxon>Flavobacteriales</taxon>
        <taxon>Flavobacteriaceae</taxon>
        <taxon>Flagellimonas</taxon>
    </lineage>
</organism>
<keyword evidence="8" id="KW-0328">Glycosyltransferase</keyword>
<keyword evidence="9" id="KW-0808">Transferase</keyword>
<dbReference type="GO" id="GO:0008658">
    <property type="term" value="F:penicillin binding"/>
    <property type="evidence" value="ECO:0007669"/>
    <property type="project" value="InterPro"/>
</dbReference>
<accession>A0A1H2UMW2</accession>
<dbReference type="AlphaFoldDB" id="A0A1H2UMW2"/>
<feature type="transmembrane region" description="Helical" evidence="18">
    <location>
        <begin position="20"/>
        <end position="43"/>
    </location>
</feature>
<dbReference type="SUPFAM" id="SSF56601">
    <property type="entry name" value="beta-lactamase/transpeptidase-like"/>
    <property type="match status" value="1"/>
</dbReference>
<comment type="catalytic activity">
    <reaction evidence="16">
        <text>Preferential cleavage: (Ac)2-L-Lys-D-Ala-|-D-Ala. Also transpeptidation of peptidyl-alanyl moieties that are N-acyl substituents of D-alanine.</text>
        <dbReference type="EC" id="3.4.16.4"/>
    </reaction>
</comment>
<keyword evidence="7" id="KW-0645">Protease</keyword>
<evidence type="ECO:0000256" key="6">
    <source>
        <dbReference type="ARBA" id="ARBA00022645"/>
    </source>
</evidence>
<dbReference type="STRING" id="1073328.SAMN05216294_0629"/>
<dbReference type="InterPro" id="IPR023346">
    <property type="entry name" value="Lysozyme-like_dom_sf"/>
</dbReference>
<evidence type="ECO:0000256" key="3">
    <source>
        <dbReference type="ARBA" id="ARBA00007090"/>
    </source>
</evidence>
<dbReference type="EMBL" id="FNMY01000002">
    <property type="protein sequence ID" value="SDW57288.1"/>
    <property type="molecule type" value="Genomic_DNA"/>
</dbReference>
<keyword evidence="6" id="KW-0121">Carboxypeptidase</keyword>
<dbReference type="GO" id="GO:0030288">
    <property type="term" value="C:outer membrane-bounded periplasmic space"/>
    <property type="evidence" value="ECO:0007669"/>
    <property type="project" value="TreeGrafter"/>
</dbReference>
<evidence type="ECO:0000256" key="18">
    <source>
        <dbReference type="SAM" id="Phobius"/>
    </source>
</evidence>
<comment type="similarity">
    <text evidence="3">In the C-terminal section; belongs to the transpeptidase family.</text>
</comment>
<keyword evidence="12" id="KW-0573">Peptidoglycan synthesis</keyword>
<evidence type="ECO:0000256" key="17">
    <source>
        <dbReference type="ARBA" id="ARBA00049902"/>
    </source>
</evidence>
<dbReference type="InterPro" id="IPR036950">
    <property type="entry name" value="PBP_transglycosylase"/>
</dbReference>
<evidence type="ECO:0000256" key="2">
    <source>
        <dbReference type="ARBA" id="ARBA00004752"/>
    </source>
</evidence>
<dbReference type="GO" id="GO:0009252">
    <property type="term" value="P:peptidoglycan biosynthetic process"/>
    <property type="evidence" value="ECO:0007669"/>
    <property type="project" value="UniProtKB-KW"/>
</dbReference>